<evidence type="ECO:0000313" key="5">
    <source>
        <dbReference type="EMBL" id="KAK3930443.1"/>
    </source>
</evidence>
<organism evidence="5 6">
    <name type="scientific">Frankliniella fusca</name>
    <dbReference type="NCBI Taxonomy" id="407009"/>
    <lineage>
        <taxon>Eukaryota</taxon>
        <taxon>Metazoa</taxon>
        <taxon>Ecdysozoa</taxon>
        <taxon>Arthropoda</taxon>
        <taxon>Hexapoda</taxon>
        <taxon>Insecta</taxon>
        <taxon>Pterygota</taxon>
        <taxon>Neoptera</taxon>
        <taxon>Paraneoptera</taxon>
        <taxon>Thysanoptera</taxon>
        <taxon>Terebrantia</taxon>
        <taxon>Thripoidea</taxon>
        <taxon>Thripidae</taxon>
        <taxon>Frankliniella</taxon>
    </lineage>
</organism>
<comment type="caution">
    <text evidence="5">The sequence shown here is derived from an EMBL/GenBank/DDBJ whole genome shotgun (WGS) entry which is preliminary data.</text>
</comment>
<keyword evidence="1" id="KW-0349">Heme</keyword>
<gene>
    <name evidence="5" type="ORF">KUF71_005177</name>
</gene>
<evidence type="ECO:0000256" key="4">
    <source>
        <dbReference type="ARBA" id="ARBA00038168"/>
    </source>
</evidence>
<dbReference type="Proteomes" id="UP001219518">
    <property type="component" value="Unassembled WGS sequence"/>
</dbReference>
<dbReference type="PANTHER" id="PTHR21281">
    <property type="entry name" value="CYTOCHROME B5 DOMAIN-CONTAINING PROTEIN 1"/>
    <property type="match status" value="1"/>
</dbReference>
<dbReference type="SUPFAM" id="SSF55856">
    <property type="entry name" value="Cytochrome b5-like heme/steroid binding domain"/>
    <property type="match status" value="1"/>
</dbReference>
<sequence length="215" mass="23462">MEENGPRLLSTDVTPHNTLGDVWVTVFGRVLDVSDLADPGGTLGARTLFAFAGKDISHYFDPDTRDVVTLVHPSSGEEVPVLAPVGEGAWWRETRRLRGRLTERSRPVRILDTLTGTQTHLQVCSEDTVARVLQRYAPFNSAAAERYSCVSEDADDGVVVGLDPARTLEENGVADERDLYVVLGLPEDFYVPALQLIPRPEVIDLGLSRPAGVLG</sequence>
<proteinExistence type="inferred from homology"/>
<dbReference type="InterPro" id="IPR052320">
    <property type="entry name" value="Cytochrome_b5_domain"/>
</dbReference>
<protein>
    <submittedName>
        <fullName evidence="5">Cytochrome b5 domain-containing protein 1</fullName>
    </submittedName>
</protein>
<comment type="similarity">
    <text evidence="4">Belongs to the cytochrome b5 family.</text>
</comment>
<dbReference type="EMBL" id="JAHWGI010001411">
    <property type="protein sequence ID" value="KAK3930443.1"/>
    <property type="molecule type" value="Genomic_DNA"/>
</dbReference>
<accession>A0AAE1HZK7</accession>
<keyword evidence="6" id="KW-1185">Reference proteome</keyword>
<keyword evidence="3" id="KW-0408">Iron</keyword>
<keyword evidence="2" id="KW-0479">Metal-binding</keyword>
<evidence type="ECO:0000313" key="6">
    <source>
        <dbReference type="Proteomes" id="UP001219518"/>
    </source>
</evidence>
<reference evidence="5" key="2">
    <citation type="journal article" date="2023" name="BMC Genomics">
        <title>Pest status, molecular evolution, and epigenetic factors derived from the genome assembly of Frankliniella fusca, a thysanopteran phytovirus vector.</title>
        <authorList>
            <person name="Catto M.A."/>
            <person name="Labadie P.E."/>
            <person name="Jacobson A.L."/>
            <person name="Kennedy G.G."/>
            <person name="Srinivasan R."/>
            <person name="Hunt B.G."/>
        </authorList>
    </citation>
    <scope>NUCLEOTIDE SEQUENCE</scope>
    <source>
        <strain evidence="5">PL_HMW_Pooled</strain>
    </source>
</reference>
<dbReference type="InterPro" id="IPR036400">
    <property type="entry name" value="Cyt_B5-like_heme/steroid_sf"/>
</dbReference>
<dbReference type="Gene3D" id="3.10.120.10">
    <property type="entry name" value="Cytochrome b5-like heme/steroid binding domain"/>
    <property type="match status" value="1"/>
</dbReference>
<dbReference type="PANTHER" id="PTHR21281:SF0">
    <property type="entry name" value="CYTOCHROME B5 DOMAIN-CONTAINING PROTEIN 1"/>
    <property type="match status" value="1"/>
</dbReference>
<name>A0AAE1HZK7_9NEOP</name>
<evidence type="ECO:0000256" key="2">
    <source>
        <dbReference type="ARBA" id="ARBA00022723"/>
    </source>
</evidence>
<reference evidence="5" key="1">
    <citation type="submission" date="2021-07" db="EMBL/GenBank/DDBJ databases">
        <authorList>
            <person name="Catto M.A."/>
            <person name="Jacobson A."/>
            <person name="Kennedy G."/>
            <person name="Labadie P."/>
            <person name="Hunt B.G."/>
            <person name="Srinivasan R."/>
        </authorList>
    </citation>
    <scope>NUCLEOTIDE SEQUENCE</scope>
    <source>
        <strain evidence="5">PL_HMW_Pooled</strain>
        <tissue evidence="5">Head</tissue>
    </source>
</reference>
<evidence type="ECO:0000256" key="1">
    <source>
        <dbReference type="ARBA" id="ARBA00022617"/>
    </source>
</evidence>
<evidence type="ECO:0000256" key="3">
    <source>
        <dbReference type="ARBA" id="ARBA00023004"/>
    </source>
</evidence>
<dbReference type="AlphaFoldDB" id="A0AAE1HZK7"/>
<dbReference type="GO" id="GO:0046872">
    <property type="term" value="F:metal ion binding"/>
    <property type="evidence" value="ECO:0007669"/>
    <property type="project" value="UniProtKB-KW"/>
</dbReference>